<feature type="region of interest" description="Disordered" evidence="2">
    <location>
        <begin position="764"/>
        <end position="812"/>
    </location>
</feature>
<dbReference type="Gene3D" id="3.40.50.1820">
    <property type="entry name" value="alpha/beta hydrolase"/>
    <property type="match status" value="1"/>
</dbReference>
<dbReference type="FunFam" id="3.40.50.1820:FF:000004">
    <property type="entry name" value="Protein FAM135A isoform a"/>
    <property type="match status" value="1"/>
</dbReference>
<comment type="caution">
    <text evidence="4">The sequence shown here is derived from an EMBL/GenBank/DDBJ whole genome shotgun (WGS) entry which is preliminary data.</text>
</comment>
<gene>
    <name evidence="4" type="primary">FAM135A</name>
    <name evidence="4" type="ORF">Bhyg_14347</name>
</gene>
<dbReference type="PANTHER" id="PTHR12482:SF5">
    <property type="entry name" value="DUF676 DOMAIN-CONTAINING PROTEIN"/>
    <property type="match status" value="1"/>
</dbReference>
<dbReference type="PANTHER" id="PTHR12482">
    <property type="entry name" value="LIPASE ROG1-RELATED-RELATED"/>
    <property type="match status" value="1"/>
</dbReference>
<dbReference type="OrthoDB" id="273452at2759"/>
<dbReference type="SUPFAM" id="SSF53474">
    <property type="entry name" value="alpha/beta-Hydrolases"/>
    <property type="match status" value="1"/>
</dbReference>
<protein>
    <submittedName>
        <fullName evidence="4">Protein FAM135A</fullName>
    </submittedName>
</protein>
<feature type="compositionally biased region" description="Low complexity" evidence="2">
    <location>
        <begin position="780"/>
        <end position="806"/>
    </location>
</feature>
<name>A0A9Q0MQ01_9DIPT</name>
<evidence type="ECO:0000313" key="5">
    <source>
        <dbReference type="Proteomes" id="UP001151699"/>
    </source>
</evidence>
<feature type="compositionally biased region" description="Polar residues" evidence="2">
    <location>
        <begin position="677"/>
        <end position="686"/>
    </location>
</feature>
<feature type="compositionally biased region" description="Low complexity" evidence="2">
    <location>
        <begin position="717"/>
        <end position="736"/>
    </location>
</feature>
<evidence type="ECO:0000256" key="1">
    <source>
        <dbReference type="ARBA" id="ARBA00007949"/>
    </source>
</evidence>
<evidence type="ECO:0000259" key="3">
    <source>
        <dbReference type="Pfam" id="PF05057"/>
    </source>
</evidence>
<keyword evidence="5" id="KW-1185">Reference proteome</keyword>
<reference evidence="4" key="1">
    <citation type="submission" date="2022-07" db="EMBL/GenBank/DDBJ databases">
        <authorList>
            <person name="Trinca V."/>
            <person name="Uliana J.V.C."/>
            <person name="Torres T.T."/>
            <person name="Ward R.J."/>
            <person name="Monesi N."/>
        </authorList>
    </citation>
    <scope>NUCLEOTIDE SEQUENCE</scope>
    <source>
        <strain evidence="4">HSMRA1968</strain>
        <tissue evidence="4">Whole embryos</tissue>
    </source>
</reference>
<dbReference type="Proteomes" id="UP001151699">
    <property type="component" value="Chromosome C"/>
</dbReference>
<feature type="region of interest" description="Disordered" evidence="2">
    <location>
        <begin position="1003"/>
        <end position="1024"/>
    </location>
</feature>
<feature type="domain" description="DUF676" evidence="3">
    <location>
        <begin position="1088"/>
        <end position="1280"/>
    </location>
</feature>
<dbReference type="Pfam" id="PF05057">
    <property type="entry name" value="DUF676"/>
    <property type="match status" value="1"/>
</dbReference>
<organism evidence="4 5">
    <name type="scientific">Pseudolycoriella hygida</name>
    <dbReference type="NCBI Taxonomy" id="35572"/>
    <lineage>
        <taxon>Eukaryota</taxon>
        <taxon>Metazoa</taxon>
        <taxon>Ecdysozoa</taxon>
        <taxon>Arthropoda</taxon>
        <taxon>Hexapoda</taxon>
        <taxon>Insecta</taxon>
        <taxon>Pterygota</taxon>
        <taxon>Neoptera</taxon>
        <taxon>Endopterygota</taxon>
        <taxon>Diptera</taxon>
        <taxon>Nematocera</taxon>
        <taxon>Sciaroidea</taxon>
        <taxon>Sciaridae</taxon>
        <taxon>Pseudolycoriella</taxon>
    </lineage>
</organism>
<evidence type="ECO:0000256" key="2">
    <source>
        <dbReference type="SAM" id="MobiDB-lite"/>
    </source>
</evidence>
<dbReference type="InterPro" id="IPR022122">
    <property type="entry name" value="DUF3657"/>
</dbReference>
<dbReference type="EMBL" id="WJQU01000004">
    <property type="protein sequence ID" value="KAJ6635761.1"/>
    <property type="molecule type" value="Genomic_DNA"/>
</dbReference>
<evidence type="ECO:0000313" key="4">
    <source>
        <dbReference type="EMBL" id="KAJ6635761.1"/>
    </source>
</evidence>
<dbReference type="InterPro" id="IPR044294">
    <property type="entry name" value="Lipase-like"/>
</dbReference>
<feature type="region of interest" description="Disordered" evidence="2">
    <location>
        <begin position="677"/>
        <end position="737"/>
    </location>
</feature>
<comment type="similarity">
    <text evidence="1">Belongs to the FAM135 family.</text>
</comment>
<dbReference type="Pfam" id="PF12394">
    <property type="entry name" value="DUF3657"/>
    <property type="match status" value="1"/>
</dbReference>
<sequence>MADLQATIEFAVEFYKFYNVDLFQRGLYQLRCSLRATSRLPIQVETCIPEAATTAFPSACIVNGTGATHVFQILYRNEEVTLKETILFRAHLLVDSRHLRDSIERAEFSLNVELWFGEKATETNMVSTRNLKLNFHPVKGLHYHLPVLFDYFHLASITMGIHASLIALHQPYINAPKSTKPWTGNGAFSCRGTISPKSMEQVFFSSQMAGSIKCAGGTAARMTTARELHIAICKILLDALESLQMNLMEFCTVLPHQWSVLVNLSPSANLDTSQRLRKLADIAKMNDNEDDFVACANSDIAQLCAECILFWRRVIATASQPSVHALLAKKHHSLRVRRFAEGFFMMENPRGCCDTNYQSYVAIAELARRSRYMTLLPPLPVHCNSLDGDYNSMPLIFEDRYRDTPKYSNKHIGSDPHLNAIESAPRSMQNNRNNSTSNLNGRKHCSCGVVSLQNEFTPKNSNFVEVMATRFALPGDIFQANLSIQPTSQNGLMPRTLSHHSVSTLPGPRDHKHFHCNNGLIIHTSHSKSLDQLEVVPTPMPNDQKLNQKNSSICVKQPNTELVLSNDLIANIKEFREKYKNPGETINRMNLGSRDVIFTQQTNVSTLDRTHKSTKGKIEKVIDTNIRTNDEQEINPVTKACDYNLSPKNNEMGLRNSYPPIHSKKRTPVNKKHFDLVSSNNNTFPRSKSAHNIHRDTVEHNTLELSRTRLSEQKFRSSNGHQMSNSSSSESELAKPSSRKYVKILPSSSSVPFKLENFDSKNNKSFRNGLPQPPPQFVASPVSSESSLSDHSGWVSSRKSSGPSSPETLKDEQQTMLNGEQLRLKLLKLLNDQSPDVKLSNGNGQTSERPIVQKKISSVTVRLPPSALPMRNMRDEWIETPPVQNSIHPYISKEIYRFSKMQQMNRAIESKWKSLDQSEKSKSDFDLTNISDEFQLPPPQQFRDAPLPPYEFRDVDTCESSVKSNETTLHTSHSNDIGAFDNPLYHVYESINQDRQVIKCKSSNDLTSTGAQEDDKDQSISRKANRKSIRNFARNCADEPPQLEFEKCREEFRKQIKYAGQIYSYFNKFASEVPYFQISNEYRSFSANGMHLIICVHGLDGNSADLRLVRTYLELGLPGMHLEFLMSERNQGDTFSDFDTMTDRLVHEILCHIETYGLNPTRISFVAHSLGTIIVRSALARPQMRMLLPKLYTFLSLSGPHLGTLYNNSGLVNMGMWFMQKWKKSGSLLQLCLRDSADLRQSFLYRLSQRSTLHQFKNVLLCGSSQDRYVPSHSARLELCKAAIQDTSNLGIVYREMVHNIIAPMLARSELNIARFDVHHALPHSANALIGRAAHIAVLDSELFIEKFLLVAGLKYFN</sequence>
<dbReference type="InterPro" id="IPR029058">
    <property type="entry name" value="AB_hydrolase_fold"/>
</dbReference>
<feature type="compositionally biased region" description="Basic and acidic residues" evidence="2">
    <location>
        <begin position="693"/>
        <end position="715"/>
    </location>
</feature>
<dbReference type="InterPro" id="IPR007751">
    <property type="entry name" value="DUF676_lipase-like"/>
</dbReference>
<accession>A0A9Q0MQ01</accession>
<proteinExistence type="inferred from homology"/>